<proteinExistence type="predicted"/>
<reference evidence="2" key="1">
    <citation type="submission" date="2020-08" db="EMBL/GenBank/DDBJ databases">
        <title>Genome public.</title>
        <authorList>
            <person name="Liu C."/>
            <person name="Sun Q."/>
        </authorList>
    </citation>
    <scope>NUCLEOTIDE SEQUENCE</scope>
    <source>
        <strain evidence="2">NSJ-32</strain>
    </source>
</reference>
<evidence type="ECO:0000313" key="2">
    <source>
        <dbReference type="EMBL" id="MBC8541987.1"/>
    </source>
</evidence>
<evidence type="ECO:0000313" key="3">
    <source>
        <dbReference type="Proteomes" id="UP000657006"/>
    </source>
</evidence>
<name>A0A926DQI9_9FIRM</name>
<feature type="transmembrane region" description="Helical" evidence="1">
    <location>
        <begin position="138"/>
        <end position="161"/>
    </location>
</feature>
<gene>
    <name evidence="2" type="ORF">H8730_00285</name>
</gene>
<dbReference type="RefSeq" id="WP_249289097.1">
    <property type="nucleotide sequence ID" value="NZ_JACRSQ010000001.1"/>
</dbReference>
<comment type="caution">
    <text evidence="2">The sequence shown here is derived from an EMBL/GenBank/DDBJ whole genome shotgun (WGS) entry which is preliminary data.</text>
</comment>
<accession>A0A926DQI9</accession>
<sequence length="189" mass="20322">MWTSPLVGRRRSVPGSSFQVLDDEMFDLDHIDRAVRPIAGDDQVLALHDASFAVGFQLGGPSLAVFRLVEQAKVFPVEDNARAVLVVDLEVAFDRDAIDDEGRLVFDGDAVRSEKEKDEGFGFGGDVGGDTLDGDEVMVIWAVGFGLSMIPGMLPCSLFLLAKKFVGRVLGEKLLDVEAEMAEGFGSAG</sequence>
<keyword evidence="1" id="KW-1133">Transmembrane helix</keyword>
<keyword evidence="1" id="KW-0472">Membrane</keyword>
<evidence type="ECO:0000256" key="1">
    <source>
        <dbReference type="SAM" id="Phobius"/>
    </source>
</evidence>
<organism evidence="2 3">
    <name type="scientific">Bianquea renquensis</name>
    <dbReference type="NCBI Taxonomy" id="2763661"/>
    <lineage>
        <taxon>Bacteria</taxon>
        <taxon>Bacillati</taxon>
        <taxon>Bacillota</taxon>
        <taxon>Clostridia</taxon>
        <taxon>Eubacteriales</taxon>
        <taxon>Bianqueaceae</taxon>
        <taxon>Bianquea</taxon>
    </lineage>
</organism>
<keyword evidence="3" id="KW-1185">Reference proteome</keyword>
<dbReference type="Proteomes" id="UP000657006">
    <property type="component" value="Unassembled WGS sequence"/>
</dbReference>
<protein>
    <submittedName>
        <fullName evidence="2">Uncharacterized protein</fullName>
    </submittedName>
</protein>
<keyword evidence="1" id="KW-0812">Transmembrane</keyword>
<dbReference type="EMBL" id="JACRSQ010000001">
    <property type="protein sequence ID" value="MBC8541987.1"/>
    <property type="molecule type" value="Genomic_DNA"/>
</dbReference>
<dbReference type="AlphaFoldDB" id="A0A926DQI9"/>